<name>A0ABR4P7X9_9HELO</name>
<evidence type="ECO:0000256" key="3">
    <source>
        <dbReference type="ARBA" id="ARBA00022989"/>
    </source>
</evidence>
<evidence type="ECO:0000259" key="8">
    <source>
        <dbReference type="Pfam" id="PF13886"/>
    </source>
</evidence>
<dbReference type="Pfam" id="PF13886">
    <property type="entry name" value="TM7S3_TM198"/>
    <property type="match status" value="1"/>
</dbReference>
<feature type="compositionally biased region" description="Basic and acidic residues" evidence="5">
    <location>
        <begin position="1018"/>
        <end position="1052"/>
    </location>
</feature>
<feature type="transmembrane region" description="Helical" evidence="6">
    <location>
        <begin position="235"/>
        <end position="253"/>
    </location>
</feature>
<gene>
    <name evidence="9" type="ORF">PVAG01_09653</name>
</gene>
<evidence type="ECO:0000256" key="4">
    <source>
        <dbReference type="ARBA" id="ARBA00023136"/>
    </source>
</evidence>
<feature type="compositionally biased region" description="Polar residues" evidence="5">
    <location>
        <begin position="823"/>
        <end position="835"/>
    </location>
</feature>
<feature type="region of interest" description="Disordered" evidence="5">
    <location>
        <begin position="382"/>
        <end position="407"/>
    </location>
</feature>
<feature type="region of interest" description="Disordered" evidence="5">
    <location>
        <begin position="809"/>
        <end position="853"/>
    </location>
</feature>
<keyword evidence="4 6" id="KW-0472">Membrane</keyword>
<sequence length="1070" mass="115539">MCPKMRSILLAAALFCFCVQTTAAERYAIHRRDEPTISSSSDAVAETSTSAAKPTDGSESTAAQPSSTSISSRSTTSSVSSTIISVSKSATGSSAVATATLDSSIVYNSTIPTGQLPIEPRITIGFGVAGIILILTGIGYALVGIKSKLVHISLSAAYLASVSVTVLIIYVMNPPISNAVQGAYVVAVVLTGAFVGGGACIFTELTEGLGALLGGFCFSMWLLCLKPGGLLTTQSAKIGFIAAFSAAAFATTFTHYSRPYGLIGGISFAGATAVVLGIDCFSRAGLKEFWAYVWDLNDNLFPLGATTYPVTRGIRVETAAIFVLFLVGIVSQSKLWKIVKERRQKRALEKEEGDMALRQEEEDIGRRIEQQAAMDRDMWEKIHGKPMPTSDDLSRTDSGVGGMNKRGISSAVTSEQNLEEVKFEMDAMPAVPKVDNTIVVAAMEQDGALHAPEPASPETLDHGAEKSITVEHASNDQQAVVVPKSDIPVVVPLPFKVPDGMTEVSQSDRSSVATFADDEATRHNRLSKQFPPNSIMPRRSSHESKRNSNAISQSIYSVDTGSPTVEDDRRSSIAATMDELSEDEGMYSRASTAKSPVKASFQDITTRPSTESARVQGRSSKERSTRATTVIGESEAELESEQKNTEAIGVPTRPYSMANSAFTVATDILNPATPLPSTPTIQWPATSSIGTVSEPSPLKNEDFQNRSEEQTQKNDNVSLASAISKPTSITKDRLPRQSSRVVISYRTNEWAKHLSNAEAPTLEELKLAESPSEQDAHPTEVAAPVNVEELQQTPENAQPAPAPRIVVQTADRESKISPAATPSDGSLTRKSSQDSVKAKHGAHRSSSTPIIDRTIVESPIEGYFSVSNGNHSPPTAAVPFNSPHTLMGQRNTMIRNRSSYSIIPPAQHSGSSSDTSSIYTTLAALPVAEADNMTLAARRSLIRQSSLQDSMHKSAFRQSSNGFDSHQPQRQSTLKDPRARDMQMAQWRASVQQDLVSGSGPVKSSEGERQRNQLLQDRQIDAQRKLEQVRRKEKRDSRFDEKMRRGGDMLEAHREALRKMQRVANKGLEE</sequence>
<evidence type="ECO:0000256" key="7">
    <source>
        <dbReference type="SAM" id="SignalP"/>
    </source>
</evidence>
<feature type="compositionally biased region" description="Polar residues" evidence="5">
    <location>
        <begin position="678"/>
        <end position="694"/>
    </location>
</feature>
<dbReference type="PANTHER" id="PTHR39469:SF1">
    <property type="entry name" value="DUF4203 DOMAIN-CONTAINING PROTEIN"/>
    <property type="match status" value="1"/>
</dbReference>
<feature type="signal peptide" evidence="7">
    <location>
        <begin position="1"/>
        <end position="24"/>
    </location>
</feature>
<feature type="region of interest" description="Disordered" evidence="5">
    <location>
        <begin position="946"/>
        <end position="1052"/>
    </location>
</feature>
<feature type="transmembrane region" description="Helical" evidence="6">
    <location>
        <begin position="209"/>
        <end position="229"/>
    </location>
</feature>
<feature type="chain" id="PRO_5046421536" description="TM7S3/TM198-like domain-containing protein" evidence="7">
    <location>
        <begin position="25"/>
        <end position="1070"/>
    </location>
</feature>
<feature type="transmembrane region" description="Helical" evidence="6">
    <location>
        <begin position="149"/>
        <end position="171"/>
    </location>
</feature>
<feature type="compositionally biased region" description="Polar residues" evidence="5">
    <location>
        <begin position="602"/>
        <end position="613"/>
    </location>
</feature>
<feature type="compositionally biased region" description="Polar residues" evidence="5">
    <location>
        <begin position="956"/>
        <end position="972"/>
    </location>
</feature>
<evidence type="ECO:0000256" key="2">
    <source>
        <dbReference type="ARBA" id="ARBA00022692"/>
    </source>
</evidence>
<feature type="compositionally biased region" description="Low complexity" evidence="5">
    <location>
        <begin position="60"/>
        <end position="74"/>
    </location>
</feature>
<feature type="transmembrane region" description="Helical" evidence="6">
    <location>
        <begin position="260"/>
        <end position="278"/>
    </location>
</feature>
<feature type="region of interest" description="Disordered" evidence="5">
    <location>
        <begin position="676"/>
        <end position="736"/>
    </location>
</feature>
<evidence type="ECO:0000256" key="1">
    <source>
        <dbReference type="ARBA" id="ARBA00004141"/>
    </source>
</evidence>
<dbReference type="Proteomes" id="UP001629113">
    <property type="component" value="Unassembled WGS sequence"/>
</dbReference>
<feature type="compositionally biased region" description="Polar residues" evidence="5">
    <location>
        <begin position="503"/>
        <end position="513"/>
    </location>
</feature>
<feature type="compositionally biased region" description="Basic and acidic residues" evidence="5">
    <location>
        <begin position="699"/>
        <end position="712"/>
    </location>
</feature>
<comment type="subcellular location">
    <subcellularLocation>
        <location evidence="1">Membrane</location>
        <topology evidence="1">Multi-pass membrane protein</topology>
    </subcellularLocation>
</comment>
<dbReference type="InterPro" id="IPR025256">
    <property type="entry name" value="TM7S3/TM198-like_dom"/>
</dbReference>
<keyword evidence="2 6" id="KW-0812">Transmembrane</keyword>
<reference evidence="9 10" key="1">
    <citation type="submission" date="2024-06" db="EMBL/GenBank/DDBJ databases">
        <title>Complete genome of Phlyctema vagabunda strain 19-DSS-EL-015.</title>
        <authorList>
            <person name="Fiorenzani C."/>
        </authorList>
    </citation>
    <scope>NUCLEOTIDE SEQUENCE [LARGE SCALE GENOMIC DNA]</scope>
    <source>
        <strain evidence="9 10">19-DSS-EL-015</strain>
    </source>
</reference>
<feature type="compositionally biased region" description="Polar residues" evidence="5">
    <location>
        <begin position="547"/>
        <end position="563"/>
    </location>
</feature>
<keyword evidence="10" id="KW-1185">Reference proteome</keyword>
<evidence type="ECO:0000256" key="6">
    <source>
        <dbReference type="SAM" id="Phobius"/>
    </source>
</evidence>
<evidence type="ECO:0000313" key="9">
    <source>
        <dbReference type="EMBL" id="KAL3419431.1"/>
    </source>
</evidence>
<feature type="compositionally biased region" description="Polar residues" evidence="5">
    <location>
        <begin position="713"/>
        <end position="729"/>
    </location>
</feature>
<keyword evidence="7" id="KW-0732">Signal</keyword>
<accession>A0ABR4P7X9</accession>
<dbReference type="PANTHER" id="PTHR39469">
    <property type="entry name" value="CHROMOSOME 1, WHOLE GENOME SHOTGUN SEQUENCE"/>
    <property type="match status" value="1"/>
</dbReference>
<feature type="compositionally biased region" description="Polar residues" evidence="5">
    <location>
        <begin position="36"/>
        <end position="52"/>
    </location>
</feature>
<keyword evidence="3 6" id="KW-1133">Transmembrane helix</keyword>
<evidence type="ECO:0000313" key="10">
    <source>
        <dbReference type="Proteomes" id="UP001629113"/>
    </source>
</evidence>
<proteinExistence type="predicted"/>
<organism evidence="9 10">
    <name type="scientific">Phlyctema vagabunda</name>
    <dbReference type="NCBI Taxonomy" id="108571"/>
    <lineage>
        <taxon>Eukaryota</taxon>
        <taxon>Fungi</taxon>
        <taxon>Dikarya</taxon>
        <taxon>Ascomycota</taxon>
        <taxon>Pezizomycotina</taxon>
        <taxon>Leotiomycetes</taxon>
        <taxon>Helotiales</taxon>
        <taxon>Dermateaceae</taxon>
        <taxon>Phlyctema</taxon>
    </lineage>
</organism>
<feature type="domain" description="TM7S3/TM198-like" evidence="8">
    <location>
        <begin position="130"/>
        <end position="332"/>
    </location>
</feature>
<feature type="region of interest" description="Disordered" evidence="5">
    <location>
        <begin position="35"/>
        <end position="74"/>
    </location>
</feature>
<evidence type="ECO:0000256" key="5">
    <source>
        <dbReference type="SAM" id="MobiDB-lite"/>
    </source>
</evidence>
<protein>
    <recommendedName>
        <fullName evidence="8">TM7S3/TM198-like domain-containing protein</fullName>
    </recommendedName>
</protein>
<feature type="transmembrane region" description="Helical" evidence="6">
    <location>
        <begin position="122"/>
        <end position="142"/>
    </location>
</feature>
<feature type="transmembrane region" description="Helical" evidence="6">
    <location>
        <begin position="183"/>
        <end position="202"/>
    </location>
</feature>
<comment type="caution">
    <text evidence="9">The sequence shown here is derived from an EMBL/GenBank/DDBJ whole genome shotgun (WGS) entry which is preliminary data.</text>
</comment>
<dbReference type="EMBL" id="JBFCZG010000008">
    <property type="protein sequence ID" value="KAL3419431.1"/>
    <property type="molecule type" value="Genomic_DNA"/>
</dbReference>
<feature type="region of interest" description="Disordered" evidence="5">
    <location>
        <begin position="501"/>
        <end position="646"/>
    </location>
</feature>